<dbReference type="Pfam" id="PF05188">
    <property type="entry name" value="MutS_II"/>
    <property type="match status" value="1"/>
</dbReference>
<dbReference type="SMART" id="SM00533">
    <property type="entry name" value="MUTSd"/>
    <property type="match status" value="1"/>
</dbReference>
<dbReference type="SUPFAM" id="SSF48334">
    <property type="entry name" value="DNA repair protein MutS, domain III"/>
    <property type="match status" value="1"/>
</dbReference>
<feature type="domain" description="DNA mismatch repair proteins mutS family" evidence="9">
    <location>
        <begin position="685"/>
        <end position="873"/>
    </location>
</feature>
<organism evidence="10 11">
    <name type="scientific">Rhizopus oryzae</name>
    <name type="common">Mucormycosis agent</name>
    <name type="synonym">Rhizopus arrhizus var. delemar</name>
    <dbReference type="NCBI Taxonomy" id="64495"/>
    <lineage>
        <taxon>Eukaryota</taxon>
        <taxon>Fungi</taxon>
        <taxon>Fungi incertae sedis</taxon>
        <taxon>Mucoromycota</taxon>
        <taxon>Mucoromycotina</taxon>
        <taxon>Mucoromycetes</taxon>
        <taxon>Mucorales</taxon>
        <taxon>Mucorineae</taxon>
        <taxon>Rhizopodaceae</taxon>
        <taxon>Rhizopus</taxon>
    </lineage>
</organism>
<dbReference type="InterPro" id="IPR036187">
    <property type="entry name" value="DNA_mismatch_repair_MutS_sf"/>
</dbReference>
<dbReference type="GO" id="GO:0005634">
    <property type="term" value="C:nucleus"/>
    <property type="evidence" value="ECO:0007669"/>
    <property type="project" value="TreeGrafter"/>
</dbReference>
<dbReference type="GO" id="GO:0140664">
    <property type="term" value="F:ATP-dependent DNA damage sensor activity"/>
    <property type="evidence" value="ECO:0007669"/>
    <property type="project" value="InterPro"/>
</dbReference>
<dbReference type="InterPro" id="IPR045076">
    <property type="entry name" value="MutS"/>
</dbReference>
<dbReference type="PIRSF" id="PIRSF037677">
    <property type="entry name" value="DNA_mis_repair_Msh6"/>
    <property type="match status" value="1"/>
</dbReference>
<proteinExistence type="inferred from homology"/>
<dbReference type="InterPro" id="IPR007860">
    <property type="entry name" value="DNA_mmatch_repair_MutS_con_dom"/>
</dbReference>
<evidence type="ECO:0000256" key="7">
    <source>
        <dbReference type="SAM" id="Coils"/>
    </source>
</evidence>
<feature type="coiled-coil region" evidence="7">
    <location>
        <begin position="506"/>
        <end position="533"/>
    </location>
</feature>
<dbReference type="Gene3D" id="3.40.50.300">
    <property type="entry name" value="P-loop containing nucleotide triphosphate hydrolases"/>
    <property type="match status" value="1"/>
</dbReference>
<gene>
    <name evidence="10" type="ORF">G6F64_002691</name>
</gene>
<dbReference type="PANTHER" id="PTHR11361">
    <property type="entry name" value="DNA MISMATCH REPAIR PROTEIN MUTS FAMILY MEMBER"/>
    <property type="match status" value="1"/>
</dbReference>
<keyword evidence="6" id="KW-0234">DNA repair</keyword>
<evidence type="ECO:0000259" key="8">
    <source>
        <dbReference type="SMART" id="SM00533"/>
    </source>
</evidence>
<accession>A0A9P6XFX3</accession>
<evidence type="ECO:0000256" key="1">
    <source>
        <dbReference type="ARBA" id="ARBA00006271"/>
    </source>
</evidence>
<comment type="caution">
    <text evidence="10">The sequence shown here is derived from an EMBL/GenBank/DDBJ whole genome shotgun (WGS) entry which is preliminary data.</text>
</comment>
<evidence type="ECO:0000313" key="10">
    <source>
        <dbReference type="EMBL" id="KAG1312863.1"/>
    </source>
</evidence>
<dbReference type="GO" id="GO:0005524">
    <property type="term" value="F:ATP binding"/>
    <property type="evidence" value="ECO:0007669"/>
    <property type="project" value="UniProtKB-KW"/>
</dbReference>
<dbReference type="InterPro" id="IPR007696">
    <property type="entry name" value="DNA_mismatch_repair_MutS_core"/>
</dbReference>
<name>A0A9P6XFX3_RHIOR</name>
<sequence length="887" mass="100981">MLRRLKPIYLKCLNSRSFSVQYPSRKKVSTVRLSDLVIQTNINSAKALEKKEISTGSVVLDTVREYSKKYPLCVLLVQVGDFYELYESHATRYAPQLDLKLTKKMITSNITVDFAGFPLRSLDRYLDILVNRLQCRVALCEQSGAVSRDDRSTLGIQRRITRIITPGTVIEERFLESNQYNYLLSIFPSKQEKIGLAWVDISVGEFVMQETTLEALKDDLARIRPREVVLPESKKPLDEVLQQGFSDLDMYDPITKLLLNNSSIALSYQSDQQYNATAGFKAFQALFNKFAENSPDFGHLELGAAMALMAYVNETHVDKRIKWQMPTKFSIYDTVCIDSAAMDSLELVKTLQGKRTDSLLDILDRTSTSAGSRLLTRWISSPLTSVKEIKERLDIVEYFTCDPFILEDVRSLLRQSTDAQRALQRLALKRGQHSDVFEVWSTLDIMRSIHKKLKDADSENLLRLLSSMDSHPEIARYIEDAFDYEKIQSKEIKEYGYVNHAFHPDLLQLHHEMGRLEKERVDLQNDLRQLCGNSASLLADGNFKHIVEVNTRQSANLLKRFPHAQLVSNTKSKSRYQVEEWSSLSLRLSTVQSQIMEIESDVFDQVVDRLLDHSTSILHSCRKLAQLDVLSSFAHLARERQYVRPRITRTNRTMIIGGRHPVVEANLAKKGKLFVSNDCVLDRDQRIWLLTGPNMGGKSTFLRQYAIIVLMAHMGSFVPADRAWVGITDRIFSRVGAADNLAQNQSTFMVEMSEVATILKLATEKSTVIMDEVGRGTSTAEGFSLAFGILDHLHNTIQCRALYATHYHELADAIQDHKNIKCYRTSIEENQSGYFRFVHKVQPGVCRQSHGLKVAQLAGLPISVIDKAKSMWNQVQDNQKLAGKIIF</sequence>
<dbReference type="InterPro" id="IPR016151">
    <property type="entry name" value="DNA_mismatch_repair_MutS_N"/>
</dbReference>
<dbReference type="Gene3D" id="3.40.1170.10">
    <property type="entry name" value="DNA repair protein MutS, domain I"/>
    <property type="match status" value="1"/>
</dbReference>
<dbReference type="SMART" id="SM00534">
    <property type="entry name" value="MUTSac"/>
    <property type="match status" value="1"/>
</dbReference>
<keyword evidence="4" id="KW-0067">ATP-binding</keyword>
<keyword evidence="3" id="KW-0227">DNA damage</keyword>
<dbReference type="AlphaFoldDB" id="A0A9P6XFX3"/>
<keyword evidence="2" id="KW-0547">Nucleotide-binding</keyword>
<dbReference type="Pfam" id="PF00488">
    <property type="entry name" value="MutS_V"/>
    <property type="match status" value="1"/>
</dbReference>
<keyword evidence="5" id="KW-0238">DNA-binding</keyword>
<dbReference type="Gene3D" id="3.30.420.110">
    <property type="entry name" value="MutS, connector domain"/>
    <property type="match status" value="1"/>
</dbReference>
<dbReference type="GO" id="GO:0043504">
    <property type="term" value="P:mitochondrial DNA repair"/>
    <property type="evidence" value="ECO:0007669"/>
    <property type="project" value="TreeGrafter"/>
</dbReference>
<protein>
    <recommendedName>
        <fullName evidence="12">DNA mismatch repair proteins mutS family domain-containing protein</fullName>
    </recommendedName>
</protein>
<evidence type="ECO:0000256" key="2">
    <source>
        <dbReference type="ARBA" id="ARBA00022741"/>
    </source>
</evidence>
<dbReference type="SUPFAM" id="SSF52540">
    <property type="entry name" value="P-loop containing nucleoside triphosphate hydrolases"/>
    <property type="match status" value="1"/>
</dbReference>
<dbReference type="SUPFAM" id="SSF53150">
    <property type="entry name" value="DNA repair protein MutS, domain II"/>
    <property type="match status" value="1"/>
</dbReference>
<dbReference type="GO" id="GO:0005739">
    <property type="term" value="C:mitochondrion"/>
    <property type="evidence" value="ECO:0007669"/>
    <property type="project" value="TreeGrafter"/>
</dbReference>
<dbReference type="EMBL" id="JAANQT010000241">
    <property type="protein sequence ID" value="KAG1312863.1"/>
    <property type="molecule type" value="Genomic_DNA"/>
</dbReference>
<keyword evidence="11" id="KW-1185">Reference proteome</keyword>
<dbReference type="GO" id="GO:0006298">
    <property type="term" value="P:mismatch repair"/>
    <property type="evidence" value="ECO:0007669"/>
    <property type="project" value="InterPro"/>
</dbReference>
<dbReference type="InterPro" id="IPR000432">
    <property type="entry name" value="DNA_mismatch_repair_MutS_C"/>
</dbReference>
<feature type="domain" description="DNA mismatch repair protein MutS core" evidence="8">
    <location>
        <begin position="354"/>
        <end position="666"/>
    </location>
</feature>
<dbReference type="GO" id="GO:0030983">
    <property type="term" value="F:mismatched DNA binding"/>
    <property type="evidence" value="ECO:0007669"/>
    <property type="project" value="InterPro"/>
</dbReference>
<evidence type="ECO:0000256" key="4">
    <source>
        <dbReference type="ARBA" id="ARBA00022840"/>
    </source>
</evidence>
<evidence type="ECO:0000256" key="5">
    <source>
        <dbReference type="ARBA" id="ARBA00023125"/>
    </source>
</evidence>
<dbReference type="Pfam" id="PF01624">
    <property type="entry name" value="MutS_I"/>
    <property type="match status" value="1"/>
</dbReference>
<dbReference type="SUPFAM" id="SSF55271">
    <property type="entry name" value="DNA repair protein MutS, domain I"/>
    <property type="match status" value="1"/>
</dbReference>
<dbReference type="Proteomes" id="UP000716291">
    <property type="component" value="Unassembled WGS sequence"/>
</dbReference>
<evidence type="ECO:0000256" key="3">
    <source>
        <dbReference type="ARBA" id="ARBA00022763"/>
    </source>
</evidence>
<dbReference type="NCBIfam" id="NF003810">
    <property type="entry name" value="PRK05399.1"/>
    <property type="match status" value="1"/>
</dbReference>
<evidence type="ECO:0000256" key="6">
    <source>
        <dbReference type="ARBA" id="ARBA00023204"/>
    </source>
</evidence>
<reference evidence="10" key="1">
    <citation type="journal article" date="2020" name="Microb. Genom.">
        <title>Genetic diversity of clinical and environmental Mucorales isolates obtained from an investigation of mucormycosis cases among solid organ transplant recipients.</title>
        <authorList>
            <person name="Nguyen M.H."/>
            <person name="Kaul D."/>
            <person name="Muto C."/>
            <person name="Cheng S.J."/>
            <person name="Richter R.A."/>
            <person name="Bruno V.M."/>
            <person name="Liu G."/>
            <person name="Beyhan S."/>
            <person name="Sundermann A.J."/>
            <person name="Mounaud S."/>
            <person name="Pasculle A.W."/>
            <person name="Nierman W.C."/>
            <person name="Driscoll E."/>
            <person name="Cumbie R."/>
            <person name="Clancy C.J."/>
            <person name="Dupont C.L."/>
        </authorList>
    </citation>
    <scope>NUCLEOTIDE SEQUENCE</scope>
    <source>
        <strain evidence="10">GL11</strain>
    </source>
</reference>
<evidence type="ECO:0008006" key="12">
    <source>
        <dbReference type="Google" id="ProtNLM"/>
    </source>
</evidence>
<evidence type="ECO:0000259" key="9">
    <source>
        <dbReference type="SMART" id="SM00534"/>
    </source>
</evidence>
<evidence type="ECO:0000313" key="11">
    <source>
        <dbReference type="Proteomes" id="UP000716291"/>
    </source>
</evidence>
<dbReference type="PANTHER" id="PTHR11361:SF34">
    <property type="entry name" value="DNA MISMATCH REPAIR PROTEIN MSH1, MITOCHONDRIAL"/>
    <property type="match status" value="1"/>
</dbReference>
<dbReference type="InterPro" id="IPR036678">
    <property type="entry name" value="MutS_con_dom_sf"/>
</dbReference>
<comment type="similarity">
    <text evidence="1">Belongs to the DNA mismatch repair MutS family.</text>
</comment>
<dbReference type="Gene3D" id="1.10.1420.10">
    <property type="match status" value="2"/>
</dbReference>
<dbReference type="InterPro" id="IPR007695">
    <property type="entry name" value="DNA_mismatch_repair_MutS-lik_N"/>
</dbReference>
<dbReference type="Pfam" id="PF05192">
    <property type="entry name" value="MutS_III"/>
    <property type="match status" value="1"/>
</dbReference>
<dbReference type="InterPro" id="IPR027417">
    <property type="entry name" value="P-loop_NTPase"/>
</dbReference>
<keyword evidence="7" id="KW-0175">Coiled coil</keyword>
<dbReference type="InterPro" id="IPR017261">
    <property type="entry name" value="DNA_mismatch_repair_MutS/MSH"/>
</dbReference>